<dbReference type="GO" id="GO:0006313">
    <property type="term" value="P:DNA transposition"/>
    <property type="evidence" value="ECO:0007669"/>
    <property type="project" value="InterPro"/>
</dbReference>
<dbReference type="EMBL" id="JASPKY010000795">
    <property type="protein sequence ID" value="KAK9685216.1"/>
    <property type="molecule type" value="Genomic_DNA"/>
</dbReference>
<dbReference type="GO" id="GO:0015074">
    <property type="term" value="P:DNA integration"/>
    <property type="evidence" value="ECO:0007669"/>
    <property type="project" value="InterPro"/>
</dbReference>
<evidence type="ECO:0000259" key="1">
    <source>
        <dbReference type="Pfam" id="PF01498"/>
    </source>
</evidence>
<evidence type="ECO:0000313" key="3">
    <source>
        <dbReference type="Proteomes" id="UP001458880"/>
    </source>
</evidence>
<sequence length="99" mass="11457">MTVNRELRKLGFKGRRIVKKPVLTKRHHKLRLKFAKDHGGFCKAGVGDLILIEGYMNPTIYIDILRRGYFSSLEKLGLDPSQVILMQANDPKHKKKKKQ</sequence>
<dbReference type="Pfam" id="PF01498">
    <property type="entry name" value="HTH_Tnp_Tc3_2"/>
    <property type="match status" value="1"/>
</dbReference>
<keyword evidence="3" id="KW-1185">Reference proteome</keyword>
<feature type="domain" description="Transposase Tc1-like" evidence="1">
    <location>
        <begin position="1"/>
        <end position="38"/>
    </location>
</feature>
<dbReference type="Proteomes" id="UP001458880">
    <property type="component" value="Unassembled WGS sequence"/>
</dbReference>
<protein>
    <submittedName>
        <fullName evidence="2">Transposase</fullName>
    </submittedName>
</protein>
<accession>A0AAW1I7H9</accession>
<organism evidence="2 3">
    <name type="scientific">Popillia japonica</name>
    <name type="common">Japanese beetle</name>
    <dbReference type="NCBI Taxonomy" id="7064"/>
    <lineage>
        <taxon>Eukaryota</taxon>
        <taxon>Metazoa</taxon>
        <taxon>Ecdysozoa</taxon>
        <taxon>Arthropoda</taxon>
        <taxon>Hexapoda</taxon>
        <taxon>Insecta</taxon>
        <taxon>Pterygota</taxon>
        <taxon>Neoptera</taxon>
        <taxon>Endopterygota</taxon>
        <taxon>Coleoptera</taxon>
        <taxon>Polyphaga</taxon>
        <taxon>Scarabaeiformia</taxon>
        <taxon>Scarabaeidae</taxon>
        <taxon>Rutelinae</taxon>
        <taxon>Popillia</taxon>
    </lineage>
</organism>
<dbReference type="InterPro" id="IPR002492">
    <property type="entry name" value="Transposase_Tc1-like"/>
</dbReference>
<name>A0AAW1I7H9_POPJA</name>
<proteinExistence type="predicted"/>
<evidence type="ECO:0000313" key="2">
    <source>
        <dbReference type="EMBL" id="KAK9685216.1"/>
    </source>
</evidence>
<gene>
    <name evidence="2" type="ORF">QE152_g38223</name>
</gene>
<reference evidence="2 3" key="1">
    <citation type="journal article" date="2024" name="BMC Genomics">
        <title>De novo assembly and annotation of Popillia japonica's genome with initial clues to its potential as an invasive pest.</title>
        <authorList>
            <person name="Cucini C."/>
            <person name="Boschi S."/>
            <person name="Funari R."/>
            <person name="Cardaioli E."/>
            <person name="Iannotti N."/>
            <person name="Marturano G."/>
            <person name="Paoli F."/>
            <person name="Bruttini M."/>
            <person name="Carapelli A."/>
            <person name="Frati F."/>
            <person name="Nardi F."/>
        </authorList>
    </citation>
    <scope>NUCLEOTIDE SEQUENCE [LARGE SCALE GENOMIC DNA]</scope>
    <source>
        <strain evidence="2">DMR45628</strain>
    </source>
</reference>
<dbReference type="InterPro" id="IPR036397">
    <property type="entry name" value="RNaseH_sf"/>
</dbReference>
<dbReference type="GO" id="GO:0003677">
    <property type="term" value="F:DNA binding"/>
    <property type="evidence" value="ECO:0007669"/>
    <property type="project" value="InterPro"/>
</dbReference>
<dbReference type="Gene3D" id="3.30.420.10">
    <property type="entry name" value="Ribonuclease H-like superfamily/Ribonuclease H"/>
    <property type="match status" value="1"/>
</dbReference>
<dbReference type="AlphaFoldDB" id="A0AAW1I7H9"/>
<comment type="caution">
    <text evidence="2">The sequence shown here is derived from an EMBL/GenBank/DDBJ whole genome shotgun (WGS) entry which is preliminary data.</text>
</comment>